<dbReference type="GO" id="GO:0019901">
    <property type="term" value="F:protein kinase binding"/>
    <property type="evidence" value="ECO:0007669"/>
    <property type="project" value="TreeGrafter"/>
</dbReference>
<dbReference type="EMBL" id="UFQS01000174">
    <property type="protein sequence ID" value="SSX00752.1"/>
    <property type="molecule type" value="Genomic_DNA"/>
</dbReference>
<keyword evidence="5" id="KW-0131">Cell cycle</keyword>
<dbReference type="PANTHER" id="PTHR14728">
    <property type="entry name" value="PROTEIN AURORA BOREALIS"/>
    <property type="match status" value="1"/>
</dbReference>
<sequence>MEHEIYKTPNKVFSSPRIRVLHQQQQSGLTPGSLQKKNRHKFHLIPVINTSSSSPSCTRFPKIVNPFEQHLADRLHLPVICSPSLFHRPATPQLSSTQFEWTIDDVSSLAPAKVEVSELQFQQCHDPELEERAQAAINSYFKENEIVPSPMDCQLRNQKIVLRNESSIYMSSINGSGSKRVRNGICQTELTFPPILPKEIEDLLSTFCTFTQDQQQSLTPNDCDTTVDYEARDLSLRRKLFDVSVGPSTSDLHDSLHDIDLQALSPPPKTPELDKQRIKNRTRNFGTPLGSRSNILSENSPINISISPVKNDTFGSLSPISKVSSTTPTVKHIKKRVSSTSSLSDDKENINNENSSSNSSLYQSTPEKTRLQVVSSSVDMSIDRSHGILSNRTKMSVDDYTEDSWDVSSCDDQISSSQRQKNSTTPVTRHQRRSRIASKNLSHSFSLFAGDKSLMDDEVLREVVGMKSETASFYRTDSGFTETSNMTSVDDETSDLVSSSNNKKQPLTLVFHDENSMDISMRSDLQF</sequence>
<keyword evidence="4" id="KW-0498">Mitosis</keyword>
<dbReference type="Pfam" id="PF15280">
    <property type="entry name" value="BORA_N"/>
    <property type="match status" value="1"/>
</dbReference>
<dbReference type="OMA" id="NESSIYM"/>
<evidence type="ECO:0000256" key="2">
    <source>
        <dbReference type="ARBA" id="ARBA00020055"/>
    </source>
</evidence>
<evidence type="ECO:0000256" key="4">
    <source>
        <dbReference type="ARBA" id="ARBA00022776"/>
    </source>
</evidence>
<gene>
    <name evidence="7" type="primary">CSON003906</name>
</gene>
<dbReference type="GO" id="GO:0007088">
    <property type="term" value="P:regulation of mitotic nuclear division"/>
    <property type="evidence" value="ECO:0007669"/>
    <property type="project" value="TreeGrafter"/>
</dbReference>
<evidence type="ECO:0000256" key="3">
    <source>
        <dbReference type="ARBA" id="ARBA00022618"/>
    </source>
</evidence>
<evidence type="ECO:0000256" key="6">
    <source>
        <dbReference type="SAM" id="MobiDB-lite"/>
    </source>
</evidence>
<reference evidence="7" key="1">
    <citation type="submission" date="2018-04" db="EMBL/GenBank/DDBJ databases">
        <authorList>
            <person name="Go L.Y."/>
            <person name="Mitchell J.A."/>
        </authorList>
    </citation>
    <scope>NUCLEOTIDE SEQUENCE</scope>
    <source>
        <tissue evidence="7">Whole organism</tissue>
    </source>
</reference>
<feature type="region of interest" description="Disordered" evidence="6">
    <location>
        <begin position="481"/>
        <end position="500"/>
    </location>
</feature>
<evidence type="ECO:0000256" key="1">
    <source>
        <dbReference type="ARBA" id="ARBA00010963"/>
    </source>
</evidence>
<feature type="compositionally biased region" description="Polar residues" evidence="6">
    <location>
        <begin position="408"/>
        <end position="428"/>
    </location>
</feature>
<reference evidence="8" key="2">
    <citation type="submission" date="2018-07" db="EMBL/GenBank/DDBJ databases">
        <authorList>
            <person name="Quirk P.G."/>
            <person name="Krulwich T.A."/>
        </authorList>
    </citation>
    <scope>NUCLEOTIDE SEQUENCE</scope>
</reference>
<dbReference type="GO" id="GO:0051301">
    <property type="term" value="P:cell division"/>
    <property type="evidence" value="ECO:0007669"/>
    <property type="project" value="UniProtKB-KW"/>
</dbReference>
<name>A0A336KAC7_CULSO</name>
<dbReference type="PRINTS" id="PR02038">
    <property type="entry name" value="AURORABORA"/>
</dbReference>
<feature type="compositionally biased region" description="Low complexity" evidence="6">
    <location>
        <begin position="351"/>
        <end position="360"/>
    </location>
</feature>
<accession>A0A336KAC7</accession>
<dbReference type="PANTHER" id="PTHR14728:SF2">
    <property type="entry name" value="PROTEIN AURORA BOREALIS"/>
    <property type="match status" value="1"/>
</dbReference>
<dbReference type="VEuPathDB" id="VectorBase:CSON003906"/>
<feature type="compositionally biased region" description="Polar residues" evidence="6">
    <location>
        <begin position="361"/>
        <end position="377"/>
    </location>
</feature>
<dbReference type="GO" id="GO:0005634">
    <property type="term" value="C:nucleus"/>
    <property type="evidence" value="ECO:0007669"/>
    <property type="project" value="TreeGrafter"/>
</dbReference>
<dbReference type="GO" id="GO:0060236">
    <property type="term" value="P:regulation of mitotic spindle organization"/>
    <property type="evidence" value="ECO:0007669"/>
    <property type="project" value="TreeGrafter"/>
</dbReference>
<dbReference type="InterPro" id="IPR023252">
    <property type="entry name" value="Aurora_borealis_protein"/>
</dbReference>
<protein>
    <recommendedName>
        <fullName evidence="2">Protein aurora borealis</fullName>
    </recommendedName>
</protein>
<comment type="similarity">
    <text evidence="1">Belongs to the BORA family.</text>
</comment>
<evidence type="ECO:0000313" key="8">
    <source>
        <dbReference type="EMBL" id="SSX21132.1"/>
    </source>
</evidence>
<proteinExistence type="inferred from homology"/>
<feature type="compositionally biased region" description="Polar residues" evidence="6">
    <location>
        <begin position="320"/>
        <end position="329"/>
    </location>
</feature>
<dbReference type="AlphaFoldDB" id="A0A336KAC7"/>
<organism evidence="7">
    <name type="scientific">Culicoides sonorensis</name>
    <name type="common">Biting midge</name>
    <dbReference type="NCBI Taxonomy" id="179676"/>
    <lineage>
        <taxon>Eukaryota</taxon>
        <taxon>Metazoa</taxon>
        <taxon>Ecdysozoa</taxon>
        <taxon>Arthropoda</taxon>
        <taxon>Hexapoda</taxon>
        <taxon>Insecta</taxon>
        <taxon>Pterygota</taxon>
        <taxon>Neoptera</taxon>
        <taxon>Endopterygota</taxon>
        <taxon>Diptera</taxon>
        <taxon>Nematocera</taxon>
        <taxon>Chironomoidea</taxon>
        <taxon>Ceratopogonidae</taxon>
        <taxon>Ceratopogoninae</taxon>
        <taxon>Culicoides</taxon>
        <taxon>Monoculicoides</taxon>
    </lineage>
</organism>
<evidence type="ECO:0000313" key="7">
    <source>
        <dbReference type="EMBL" id="SSX00752.1"/>
    </source>
</evidence>
<dbReference type="EMBL" id="UFQT01000174">
    <property type="protein sequence ID" value="SSX21132.1"/>
    <property type="molecule type" value="Genomic_DNA"/>
</dbReference>
<evidence type="ECO:0000256" key="5">
    <source>
        <dbReference type="ARBA" id="ARBA00023306"/>
    </source>
</evidence>
<feature type="region of interest" description="Disordered" evidence="6">
    <location>
        <begin position="408"/>
        <end position="434"/>
    </location>
</feature>
<feature type="region of interest" description="Disordered" evidence="6">
    <location>
        <begin position="320"/>
        <end position="377"/>
    </location>
</feature>
<keyword evidence="3" id="KW-0132">Cell division</keyword>
<dbReference type="GO" id="GO:0005737">
    <property type="term" value="C:cytoplasm"/>
    <property type="evidence" value="ECO:0007669"/>
    <property type="project" value="TreeGrafter"/>
</dbReference>